<accession>B9M492</accession>
<dbReference type="EMBL" id="CP001390">
    <property type="protein sequence ID" value="ACM21547.1"/>
    <property type="molecule type" value="Genomic_DNA"/>
</dbReference>
<feature type="active site" description="Nucleophile" evidence="4">
    <location>
        <position position="50"/>
    </location>
</feature>
<dbReference type="GO" id="GO:0016042">
    <property type="term" value="P:lipid catabolic process"/>
    <property type="evidence" value="ECO:0007669"/>
    <property type="project" value="UniProtKB-UniRule"/>
</dbReference>
<keyword evidence="3 4" id="KW-0443">Lipid metabolism</keyword>
<evidence type="ECO:0000259" key="5">
    <source>
        <dbReference type="PROSITE" id="PS51635"/>
    </source>
</evidence>
<proteinExistence type="predicted"/>
<dbReference type="eggNOG" id="COG1752">
    <property type="taxonomic scope" value="Bacteria"/>
</dbReference>
<dbReference type="PANTHER" id="PTHR14226:SF78">
    <property type="entry name" value="SLR0060 PROTEIN"/>
    <property type="match status" value="1"/>
</dbReference>
<evidence type="ECO:0000256" key="1">
    <source>
        <dbReference type="ARBA" id="ARBA00022801"/>
    </source>
</evidence>
<organism evidence="6 7">
    <name type="scientific">Geotalea daltonii (strain DSM 22248 / JCM 15807 / FRC-32)</name>
    <name type="common">Geobacter daltonii</name>
    <dbReference type="NCBI Taxonomy" id="316067"/>
    <lineage>
        <taxon>Bacteria</taxon>
        <taxon>Pseudomonadati</taxon>
        <taxon>Thermodesulfobacteriota</taxon>
        <taxon>Desulfuromonadia</taxon>
        <taxon>Geobacterales</taxon>
        <taxon>Geobacteraceae</taxon>
        <taxon>Geotalea</taxon>
    </lineage>
</organism>
<dbReference type="OrthoDB" id="9770965at2"/>
<dbReference type="GO" id="GO:0016787">
    <property type="term" value="F:hydrolase activity"/>
    <property type="evidence" value="ECO:0007669"/>
    <property type="project" value="UniProtKB-UniRule"/>
</dbReference>
<evidence type="ECO:0000313" key="7">
    <source>
        <dbReference type="Proteomes" id="UP000007721"/>
    </source>
</evidence>
<reference evidence="6 7" key="1">
    <citation type="submission" date="2009-01" db="EMBL/GenBank/DDBJ databases">
        <title>Complete sequence of Geobacter sp. FRC-32.</title>
        <authorList>
            <consortium name="US DOE Joint Genome Institute"/>
            <person name="Lucas S."/>
            <person name="Copeland A."/>
            <person name="Lapidus A."/>
            <person name="Glavina del Rio T."/>
            <person name="Dalin E."/>
            <person name="Tice H."/>
            <person name="Bruce D."/>
            <person name="Goodwin L."/>
            <person name="Pitluck S."/>
            <person name="Saunders E."/>
            <person name="Brettin T."/>
            <person name="Detter J.C."/>
            <person name="Han C."/>
            <person name="Larimer F."/>
            <person name="Land M."/>
            <person name="Hauser L."/>
            <person name="Kyrpides N."/>
            <person name="Ovchinnikova G."/>
            <person name="Kostka J."/>
            <person name="Richardson P."/>
        </authorList>
    </citation>
    <scope>NUCLEOTIDE SEQUENCE [LARGE SCALE GENOMIC DNA]</scope>
    <source>
        <strain evidence="7">DSM 22248 / JCM 15807 / FRC-32</strain>
    </source>
</reference>
<dbReference type="SUPFAM" id="SSF52151">
    <property type="entry name" value="FabD/lysophospholipase-like"/>
    <property type="match status" value="1"/>
</dbReference>
<name>B9M492_GEODF</name>
<protein>
    <submittedName>
        <fullName evidence="6">Phospholipase, patatin family, putative</fullName>
    </submittedName>
</protein>
<keyword evidence="1 4" id="KW-0378">Hydrolase</keyword>
<evidence type="ECO:0000256" key="2">
    <source>
        <dbReference type="ARBA" id="ARBA00022963"/>
    </source>
</evidence>
<dbReference type="KEGG" id="geo:Geob_3204"/>
<gene>
    <name evidence="6" type="ordered locus">Geob_3204</name>
</gene>
<dbReference type="PROSITE" id="PS51635">
    <property type="entry name" value="PNPLA"/>
    <property type="match status" value="1"/>
</dbReference>
<keyword evidence="2 4" id="KW-0442">Lipid degradation</keyword>
<feature type="short sequence motif" description="GXSXG" evidence="4">
    <location>
        <begin position="48"/>
        <end position="52"/>
    </location>
</feature>
<dbReference type="Pfam" id="PF01734">
    <property type="entry name" value="Patatin"/>
    <property type="match status" value="1"/>
</dbReference>
<dbReference type="STRING" id="316067.Geob_3204"/>
<evidence type="ECO:0000313" key="6">
    <source>
        <dbReference type="EMBL" id="ACM21547.1"/>
    </source>
</evidence>
<dbReference type="InterPro" id="IPR016035">
    <property type="entry name" value="Acyl_Trfase/lysoPLipase"/>
</dbReference>
<feature type="domain" description="PNPLA" evidence="5">
    <location>
        <begin position="17"/>
        <end position="190"/>
    </location>
</feature>
<comment type="caution">
    <text evidence="4">Lacks conserved residue(s) required for the propagation of feature annotation.</text>
</comment>
<dbReference type="PANTHER" id="PTHR14226">
    <property type="entry name" value="NEUROPATHY TARGET ESTERASE/SWISS CHEESE D.MELANOGASTER"/>
    <property type="match status" value="1"/>
</dbReference>
<dbReference type="InterPro" id="IPR050301">
    <property type="entry name" value="NTE"/>
</dbReference>
<dbReference type="InterPro" id="IPR002641">
    <property type="entry name" value="PNPLA_dom"/>
</dbReference>
<evidence type="ECO:0000256" key="4">
    <source>
        <dbReference type="PROSITE-ProRule" id="PRU01161"/>
    </source>
</evidence>
<keyword evidence="7" id="KW-1185">Reference proteome</keyword>
<dbReference type="Gene3D" id="3.40.1090.10">
    <property type="entry name" value="Cytosolic phospholipase A2 catalytic domain"/>
    <property type="match status" value="2"/>
</dbReference>
<feature type="active site" description="Proton acceptor" evidence="4">
    <location>
        <position position="176"/>
    </location>
</feature>
<sequence length="284" mass="31555">MIHASERGVLPEEPIALMMVGGGIRFPVFVGALKAIEEKGLCISKVIGSSTGSVIGALYAAGMTPEELLQLALSTDTQRFKDFSIKSVLRNFGLCSGDELERWVDDRIGGKTFGQGLRYPLHIIATDMLSYQPVVFCSEKFAGVKIASAATASSAVPWVFGYRKLSANGKKYALVDGSLMSGVVERGLSRTGKTLILKVVSKRTLNHPHHDKVQLRDYFLEMLTFSMHTQEKEFMKGGKWKDTILLYCANVEPAKFSLTEHEINFLYSQGYEQTMTYLEYKWGI</sequence>
<dbReference type="AlphaFoldDB" id="B9M492"/>
<dbReference type="HOGENOM" id="CLU_047251_3_0_7"/>
<dbReference type="Proteomes" id="UP000007721">
    <property type="component" value="Chromosome"/>
</dbReference>
<evidence type="ECO:0000256" key="3">
    <source>
        <dbReference type="ARBA" id="ARBA00023098"/>
    </source>
</evidence>